<sequence>MPFASQEAANAPLSDRPIWSTRHGGASRSAPMSVGTWRQGGARRCSLAARERNRRSARHQHSWRGRMELNILRRCSSASPLASPVAGPRPPEWSAYAELSASPLAYPAP</sequence>
<dbReference type="HOGENOM" id="CLU_2187749_0_0_1"/>
<protein>
    <submittedName>
        <fullName evidence="2">Uncharacterized protein</fullName>
    </submittedName>
</protein>
<evidence type="ECO:0000256" key="1">
    <source>
        <dbReference type="SAM" id="MobiDB-lite"/>
    </source>
</evidence>
<dbReference type="AlphaFoldDB" id="C4J571"/>
<evidence type="ECO:0000313" key="2">
    <source>
        <dbReference type="EMBL" id="ACR36321.1"/>
    </source>
</evidence>
<reference evidence="2" key="1">
    <citation type="journal article" date="2009" name="PLoS Genet.">
        <title>Sequencing, mapping, and analysis of 27,455 maize full-length cDNAs.</title>
        <authorList>
            <person name="Soderlund C."/>
            <person name="Descour A."/>
            <person name="Kudrna D."/>
            <person name="Bomhoff M."/>
            <person name="Boyd L."/>
            <person name="Currie J."/>
            <person name="Angelova A."/>
            <person name="Collura K."/>
            <person name="Wissotski M."/>
            <person name="Ashley E."/>
            <person name="Morrow D."/>
            <person name="Fernandes J."/>
            <person name="Walbot V."/>
            <person name="Yu Y."/>
        </authorList>
    </citation>
    <scope>NUCLEOTIDE SEQUENCE</scope>
    <source>
        <strain evidence="2">B73</strain>
    </source>
</reference>
<name>C4J571_MAIZE</name>
<dbReference type="KEGG" id="zma:100501690"/>
<dbReference type="EMBL" id="BT085968">
    <property type="protein sequence ID" value="ACR36321.1"/>
    <property type="molecule type" value="mRNA"/>
</dbReference>
<reference evidence="2" key="2">
    <citation type="submission" date="2012-06" db="EMBL/GenBank/DDBJ databases">
        <authorList>
            <person name="Yu Y."/>
            <person name="Currie J."/>
            <person name="Lomeli R."/>
            <person name="Angelova A."/>
            <person name="Collura K."/>
            <person name="Wissotski M."/>
            <person name="Campos D."/>
            <person name="Kudrna D."/>
            <person name="Golser W."/>
            <person name="Ashely E."/>
            <person name="Descour A."/>
            <person name="Fernandes J."/>
            <person name="Soderlund C."/>
            <person name="Walbot V."/>
        </authorList>
    </citation>
    <scope>NUCLEOTIDE SEQUENCE</scope>
    <source>
        <strain evidence="2">B73</strain>
    </source>
</reference>
<feature type="region of interest" description="Disordered" evidence="1">
    <location>
        <begin position="1"/>
        <end position="41"/>
    </location>
</feature>
<organism evidence="2">
    <name type="scientific">Zea mays</name>
    <name type="common">Maize</name>
    <dbReference type="NCBI Taxonomy" id="4577"/>
    <lineage>
        <taxon>Eukaryota</taxon>
        <taxon>Viridiplantae</taxon>
        <taxon>Streptophyta</taxon>
        <taxon>Embryophyta</taxon>
        <taxon>Tracheophyta</taxon>
        <taxon>Spermatophyta</taxon>
        <taxon>Magnoliopsida</taxon>
        <taxon>Liliopsida</taxon>
        <taxon>Poales</taxon>
        <taxon>Poaceae</taxon>
        <taxon>PACMAD clade</taxon>
        <taxon>Panicoideae</taxon>
        <taxon>Andropogonodae</taxon>
        <taxon>Andropogoneae</taxon>
        <taxon>Tripsacinae</taxon>
        <taxon>Zea</taxon>
    </lineage>
</organism>
<accession>C4J571</accession>
<proteinExistence type="evidence at transcript level"/>